<organism evidence="1 2">
    <name type="scientific">Modicisalibacter tunisiensis</name>
    <dbReference type="NCBI Taxonomy" id="390637"/>
    <lineage>
        <taxon>Bacteria</taxon>
        <taxon>Pseudomonadati</taxon>
        <taxon>Pseudomonadota</taxon>
        <taxon>Gammaproteobacteria</taxon>
        <taxon>Oceanospirillales</taxon>
        <taxon>Halomonadaceae</taxon>
        <taxon>Modicisalibacter</taxon>
    </lineage>
</organism>
<evidence type="ECO:0000313" key="1">
    <source>
        <dbReference type="EMBL" id="MBZ9568506.1"/>
    </source>
</evidence>
<dbReference type="RefSeq" id="WP_224421113.1">
    <property type="nucleotide sequence ID" value="NZ_JAGXFD010000001.1"/>
</dbReference>
<comment type="caution">
    <text evidence="1">The sequence shown here is derived from an EMBL/GenBank/DDBJ whole genome shotgun (WGS) entry which is preliminary data.</text>
</comment>
<gene>
    <name evidence="1" type="ORF">KGQ91_12580</name>
</gene>
<reference evidence="1 2" key="1">
    <citation type="submission" date="2021-05" db="EMBL/GenBank/DDBJ databases">
        <title>Petroleum and Energy Research Collection (APPE): ex situ preservation of microbial diversity associated with the oil industry and exploitation of its biotechnological potential.</title>
        <authorList>
            <person name="Paixao C.T.M."/>
            <person name="Gomes M.B."/>
            <person name="Oliveira V.M."/>
        </authorList>
    </citation>
    <scope>NUCLEOTIDE SEQUENCE [LARGE SCALE GENOMIC DNA]</scope>
    <source>
        <strain evidence="1 2">LIT2</strain>
    </source>
</reference>
<dbReference type="EMBL" id="JAGXFD010000001">
    <property type="protein sequence ID" value="MBZ9568506.1"/>
    <property type="molecule type" value="Genomic_DNA"/>
</dbReference>
<keyword evidence="2" id="KW-1185">Reference proteome</keyword>
<protein>
    <submittedName>
        <fullName evidence="1">Uncharacterized protein</fullName>
    </submittedName>
</protein>
<proteinExistence type="predicted"/>
<dbReference type="Proteomes" id="UP001319883">
    <property type="component" value="Unassembled WGS sequence"/>
</dbReference>
<evidence type="ECO:0000313" key="2">
    <source>
        <dbReference type="Proteomes" id="UP001319883"/>
    </source>
</evidence>
<accession>A0ABS7X331</accession>
<sequence>MTDHTPDEALINADIEFDLADARAVLEAVRDELDCAVIDADDRPLSASRLILMQAGIEQALGVVLHCQAHHAAYGSEK</sequence>
<name>A0ABS7X331_9GAMM</name>